<reference evidence="1" key="1">
    <citation type="submission" date="2011-11" db="EMBL/GenBank/DDBJ databases">
        <title>Improved High-Quality Draft sequence of Desulfovibrio sp. U5L.</title>
        <authorList>
            <consortium name="US DOE Joint Genome Institute"/>
            <person name="Lucas S."/>
            <person name="Han J."/>
            <person name="Lapidus A."/>
            <person name="Cheng J.-F."/>
            <person name="Goodwin L."/>
            <person name="Pitluck S."/>
            <person name="Peters L."/>
            <person name="Ovchinnikova G."/>
            <person name="Held B."/>
            <person name="Detter J.C."/>
            <person name="Han C."/>
            <person name="Tapia R."/>
            <person name="Land M."/>
            <person name="Hauser L."/>
            <person name="Kyrpides N."/>
            <person name="Ivanova N."/>
            <person name="Pagani I."/>
            <person name="Gabster J."/>
            <person name="Walker C."/>
            <person name="Stolyar S."/>
            <person name="Stahl D."/>
            <person name="Arkin A."/>
            <person name="Dehal P."/>
            <person name="Hazen T."/>
            <person name="Woyke T."/>
        </authorList>
    </citation>
    <scope>NUCLEOTIDE SEQUENCE [LARGE SCALE GENOMIC DNA]</scope>
    <source>
        <strain evidence="1">U5L</strain>
    </source>
</reference>
<proteinExistence type="predicted"/>
<dbReference type="HOGENOM" id="CLU_167437_0_0_7"/>
<protein>
    <submittedName>
        <fullName evidence="1">Uncharacterized protein</fullName>
    </submittedName>
</protein>
<gene>
    <name evidence="1" type="ORF">DesU5LDRAFT_1260</name>
</gene>
<dbReference type="STRING" id="596152.DesU5LDRAFT_1260"/>
<sequence length="98" mass="11147">MKDTTAISRDQDRQILDIRQPEHAARLGEAFSRERADALASLAELEAMRYDGRQAREQTALATMLPMPGHAILDRAPREVLRLRAALFLVSCHEHRKN</sequence>
<evidence type="ECO:0000313" key="1">
    <source>
        <dbReference type="EMBL" id="EIG52956.1"/>
    </source>
</evidence>
<accession>I2PZK0</accession>
<name>I2PZK0_9BACT</name>
<organism evidence="1">
    <name type="scientific">Desulfovibrio sp. U5L</name>
    <dbReference type="NCBI Taxonomy" id="596152"/>
    <lineage>
        <taxon>Bacteria</taxon>
        <taxon>Pseudomonadati</taxon>
        <taxon>Thermodesulfobacteriota</taxon>
        <taxon>Desulfovibrionia</taxon>
        <taxon>Desulfovibrionales</taxon>
        <taxon>Desulfovibrionaceae</taxon>
        <taxon>Desulfovibrio</taxon>
    </lineage>
</organism>
<dbReference type="OrthoDB" id="5456492at2"/>
<dbReference type="eggNOG" id="ENOG5032JF4">
    <property type="taxonomic scope" value="Bacteria"/>
</dbReference>
<dbReference type="EMBL" id="JH600068">
    <property type="protein sequence ID" value="EIG52956.1"/>
    <property type="molecule type" value="Genomic_DNA"/>
</dbReference>
<dbReference type="AlphaFoldDB" id="I2PZK0"/>